<proteinExistence type="predicted"/>
<dbReference type="OrthoDB" id="10542688at2759"/>
<gene>
    <name evidence="3" type="ORF">CALVIDRAFT_554364</name>
</gene>
<dbReference type="EMBL" id="KV417278">
    <property type="protein sequence ID" value="KZO97908.1"/>
    <property type="molecule type" value="Genomic_DNA"/>
</dbReference>
<feature type="region of interest" description="Disordered" evidence="1">
    <location>
        <begin position="259"/>
        <end position="320"/>
    </location>
</feature>
<feature type="region of interest" description="Disordered" evidence="1">
    <location>
        <begin position="169"/>
        <end position="218"/>
    </location>
</feature>
<name>A0A167NNV0_CALVF</name>
<dbReference type="Proteomes" id="UP000076738">
    <property type="component" value="Unassembled WGS sequence"/>
</dbReference>
<evidence type="ECO:0000259" key="2">
    <source>
        <dbReference type="Pfam" id="PF20236"/>
    </source>
</evidence>
<dbReference type="Pfam" id="PF20236">
    <property type="entry name" value="DUF6593"/>
    <property type="match status" value="1"/>
</dbReference>
<feature type="domain" description="DUF6593" evidence="2">
    <location>
        <begin position="9"/>
        <end position="176"/>
    </location>
</feature>
<accession>A0A167NNV0</accession>
<dbReference type="InterPro" id="IPR046528">
    <property type="entry name" value="DUF6593"/>
</dbReference>
<evidence type="ECO:0000313" key="3">
    <source>
        <dbReference type="EMBL" id="KZO97908.1"/>
    </source>
</evidence>
<feature type="compositionally biased region" description="Low complexity" evidence="1">
    <location>
        <begin position="169"/>
        <end position="184"/>
    </location>
</feature>
<sequence>MRLVFTSPDLANTALVNPVSHKPLYEVFSSPTNSNERFTTLRHAPTEKGKEPWEGKFVGSIEWGEGLFEDESATEGGEKREEGWIVWAKPEAPKRELGTLLRPIEGKGKLCATSPCVGEKQLTISSARVFTGYMRSDYIWTFKSFVLPHKPALLQLTPAVSPDPIVTFHPPSSRPSRCEPSPHSAQRRSFSLSRSPSKQRPQPRAEEPPTGSEEADAPHGYLEISPRAVEMLDLVVLTFLAMALSPQAQLLQAQRSLSGRMSLRSPPGSSGRRSAPGSAAISSGEATGSIPSTPDDDDDVPSPVPEDDEVISPVPVHGGPRKGWKELFAFKSPSPAIIANGFEAGMDKIRRFSFPAMGRPKVNVESGNYE</sequence>
<evidence type="ECO:0000256" key="1">
    <source>
        <dbReference type="SAM" id="MobiDB-lite"/>
    </source>
</evidence>
<reference evidence="3 4" key="1">
    <citation type="journal article" date="2016" name="Mol. Biol. Evol.">
        <title>Comparative Genomics of Early-Diverging Mushroom-Forming Fungi Provides Insights into the Origins of Lignocellulose Decay Capabilities.</title>
        <authorList>
            <person name="Nagy L.G."/>
            <person name="Riley R."/>
            <person name="Tritt A."/>
            <person name="Adam C."/>
            <person name="Daum C."/>
            <person name="Floudas D."/>
            <person name="Sun H."/>
            <person name="Yadav J.S."/>
            <person name="Pangilinan J."/>
            <person name="Larsson K.H."/>
            <person name="Matsuura K."/>
            <person name="Barry K."/>
            <person name="Labutti K."/>
            <person name="Kuo R."/>
            <person name="Ohm R.A."/>
            <person name="Bhattacharya S.S."/>
            <person name="Shirouzu T."/>
            <person name="Yoshinaga Y."/>
            <person name="Martin F.M."/>
            <person name="Grigoriev I.V."/>
            <person name="Hibbett D.S."/>
        </authorList>
    </citation>
    <scope>NUCLEOTIDE SEQUENCE [LARGE SCALE GENOMIC DNA]</scope>
    <source>
        <strain evidence="3 4">TUFC12733</strain>
    </source>
</reference>
<organism evidence="3 4">
    <name type="scientific">Calocera viscosa (strain TUFC12733)</name>
    <dbReference type="NCBI Taxonomy" id="1330018"/>
    <lineage>
        <taxon>Eukaryota</taxon>
        <taxon>Fungi</taxon>
        <taxon>Dikarya</taxon>
        <taxon>Basidiomycota</taxon>
        <taxon>Agaricomycotina</taxon>
        <taxon>Dacrymycetes</taxon>
        <taxon>Dacrymycetales</taxon>
        <taxon>Dacrymycetaceae</taxon>
        <taxon>Calocera</taxon>
    </lineage>
</organism>
<dbReference type="AlphaFoldDB" id="A0A167NNV0"/>
<feature type="compositionally biased region" description="Low complexity" evidence="1">
    <location>
        <begin position="259"/>
        <end position="284"/>
    </location>
</feature>
<evidence type="ECO:0000313" key="4">
    <source>
        <dbReference type="Proteomes" id="UP000076738"/>
    </source>
</evidence>
<keyword evidence="4" id="KW-1185">Reference proteome</keyword>
<feature type="compositionally biased region" description="Polar residues" evidence="1">
    <location>
        <begin position="187"/>
        <end position="200"/>
    </location>
</feature>
<protein>
    <recommendedName>
        <fullName evidence="2">DUF6593 domain-containing protein</fullName>
    </recommendedName>
</protein>
<feature type="compositionally biased region" description="Acidic residues" evidence="1">
    <location>
        <begin position="294"/>
        <end position="310"/>
    </location>
</feature>